<dbReference type="InterPro" id="IPR036396">
    <property type="entry name" value="Cyt_P450_sf"/>
</dbReference>
<reference evidence="8 9" key="1">
    <citation type="submission" date="2016-10" db="EMBL/GenBank/DDBJ databases">
        <title>The genome sequence of Colletotrichum fioriniae PJ7.</title>
        <authorList>
            <person name="Baroncelli R."/>
        </authorList>
    </citation>
    <scope>NUCLEOTIDE SEQUENCE [LARGE SCALE GENOMIC DNA]</scope>
    <source>
        <strain evidence="8 9">IMI 309622</strain>
    </source>
</reference>
<proteinExistence type="inferred from homology"/>
<protein>
    <recommendedName>
        <fullName evidence="10">Cytochrome P450</fullName>
    </recommendedName>
</protein>
<comment type="similarity">
    <text evidence="2 7">Belongs to the cytochrome P450 family.</text>
</comment>
<dbReference type="GO" id="GO:0004497">
    <property type="term" value="F:monooxygenase activity"/>
    <property type="evidence" value="ECO:0007669"/>
    <property type="project" value="UniProtKB-KW"/>
</dbReference>
<dbReference type="PANTHER" id="PTHR24305:SF166">
    <property type="entry name" value="CYTOCHROME P450 12A4, MITOCHONDRIAL-RELATED"/>
    <property type="match status" value="1"/>
</dbReference>
<name>A0AAI9YIW9_9PEZI</name>
<dbReference type="InterPro" id="IPR002401">
    <property type="entry name" value="Cyt_P450_E_grp-I"/>
</dbReference>
<dbReference type="SUPFAM" id="SSF48264">
    <property type="entry name" value="Cytochrome P450"/>
    <property type="match status" value="1"/>
</dbReference>
<dbReference type="PROSITE" id="PS00086">
    <property type="entry name" value="CYTOCHROME_P450"/>
    <property type="match status" value="1"/>
</dbReference>
<evidence type="ECO:0000256" key="4">
    <source>
        <dbReference type="ARBA" id="ARBA00022723"/>
    </source>
</evidence>
<dbReference type="RefSeq" id="XP_060306653.1">
    <property type="nucleotide sequence ID" value="XM_060462822.1"/>
</dbReference>
<dbReference type="Proteomes" id="UP001240678">
    <property type="component" value="Unassembled WGS sequence"/>
</dbReference>
<evidence type="ECO:0000256" key="1">
    <source>
        <dbReference type="ARBA" id="ARBA00001971"/>
    </source>
</evidence>
<dbReference type="InterPro" id="IPR001128">
    <property type="entry name" value="Cyt_P450"/>
</dbReference>
<keyword evidence="4 6" id="KW-0479">Metal-binding</keyword>
<comment type="cofactor">
    <cofactor evidence="1 6">
        <name>heme</name>
        <dbReference type="ChEBI" id="CHEBI:30413"/>
    </cofactor>
</comment>
<keyword evidence="3 6" id="KW-0349">Heme</keyword>
<keyword evidence="7" id="KW-0560">Oxidoreductase</keyword>
<evidence type="ECO:0000256" key="7">
    <source>
        <dbReference type="RuleBase" id="RU000461"/>
    </source>
</evidence>
<dbReference type="Gene3D" id="1.10.630.10">
    <property type="entry name" value="Cytochrome P450"/>
    <property type="match status" value="1"/>
</dbReference>
<dbReference type="Pfam" id="PF00067">
    <property type="entry name" value="p450"/>
    <property type="match status" value="1"/>
</dbReference>
<keyword evidence="7" id="KW-0503">Monooxygenase</keyword>
<accession>A0AAI9YIW9</accession>
<keyword evidence="5 6" id="KW-0408">Iron</keyword>
<evidence type="ECO:0000256" key="2">
    <source>
        <dbReference type="ARBA" id="ARBA00010617"/>
    </source>
</evidence>
<evidence type="ECO:0008006" key="10">
    <source>
        <dbReference type="Google" id="ProtNLM"/>
    </source>
</evidence>
<keyword evidence="9" id="KW-1185">Reference proteome</keyword>
<dbReference type="GO" id="GO:0016705">
    <property type="term" value="F:oxidoreductase activity, acting on paired donors, with incorporation or reduction of molecular oxygen"/>
    <property type="evidence" value="ECO:0007669"/>
    <property type="project" value="InterPro"/>
</dbReference>
<dbReference type="PRINTS" id="PR00463">
    <property type="entry name" value="EP450I"/>
</dbReference>
<dbReference type="EMBL" id="MOOE01000021">
    <property type="protein sequence ID" value="KAK1512439.1"/>
    <property type="molecule type" value="Genomic_DNA"/>
</dbReference>
<evidence type="ECO:0000256" key="6">
    <source>
        <dbReference type="PIRSR" id="PIRSR602401-1"/>
    </source>
</evidence>
<dbReference type="GO" id="GO:0020037">
    <property type="term" value="F:heme binding"/>
    <property type="evidence" value="ECO:0007669"/>
    <property type="project" value="InterPro"/>
</dbReference>
<dbReference type="GeneID" id="85346369"/>
<sequence length="195" mass="22656">MSLPRVVPEGGRVIAGQFVSEGITVSVPIYTLLRDVEVFKDTETFRPQRWIDGNKEKMLKAHLSFSTGPRACIGRNITYFEQLMLISFLVRNFDFALASPCHEFRVLERFNSNPDELFLFCRLRDIKVAHTTDCHFLSNDHLIVRNSYRLSFFVSWKLQPRRRSVTTMSTPTCPLFLLRSSCECVKEHMQAFGRK</sequence>
<organism evidence="8 9">
    <name type="scientific">Colletotrichum costaricense</name>
    <dbReference type="NCBI Taxonomy" id="1209916"/>
    <lineage>
        <taxon>Eukaryota</taxon>
        <taxon>Fungi</taxon>
        <taxon>Dikarya</taxon>
        <taxon>Ascomycota</taxon>
        <taxon>Pezizomycotina</taxon>
        <taxon>Sordariomycetes</taxon>
        <taxon>Hypocreomycetidae</taxon>
        <taxon>Glomerellales</taxon>
        <taxon>Glomerellaceae</taxon>
        <taxon>Colletotrichum</taxon>
        <taxon>Colletotrichum acutatum species complex</taxon>
    </lineage>
</organism>
<feature type="binding site" description="axial binding residue" evidence="6">
    <location>
        <position position="72"/>
    </location>
    <ligand>
        <name>heme</name>
        <dbReference type="ChEBI" id="CHEBI:30413"/>
    </ligand>
    <ligandPart>
        <name>Fe</name>
        <dbReference type="ChEBI" id="CHEBI:18248"/>
    </ligandPart>
</feature>
<dbReference type="InterPro" id="IPR017972">
    <property type="entry name" value="Cyt_P450_CS"/>
</dbReference>
<dbReference type="GO" id="GO:0005506">
    <property type="term" value="F:iron ion binding"/>
    <property type="evidence" value="ECO:0007669"/>
    <property type="project" value="InterPro"/>
</dbReference>
<evidence type="ECO:0000256" key="3">
    <source>
        <dbReference type="ARBA" id="ARBA00022617"/>
    </source>
</evidence>
<dbReference type="AlphaFoldDB" id="A0AAI9YIW9"/>
<evidence type="ECO:0000313" key="9">
    <source>
        <dbReference type="Proteomes" id="UP001240678"/>
    </source>
</evidence>
<evidence type="ECO:0000313" key="8">
    <source>
        <dbReference type="EMBL" id="KAK1512439.1"/>
    </source>
</evidence>
<dbReference type="PANTHER" id="PTHR24305">
    <property type="entry name" value="CYTOCHROME P450"/>
    <property type="match status" value="1"/>
</dbReference>
<evidence type="ECO:0000256" key="5">
    <source>
        <dbReference type="ARBA" id="ARBA00023004"/>
    </source>
</evidence>
<gene>
    <name evidence="8" type="ORF">CCOS01_14679</name>
</gene>
<dbReference type="InterPro" id="IPR050121">
    <property type="entry name" value="Cytochrome_P450_monoxygenase"/>
</dbReference>
<comment type="caution">
    <text evidence="8">The sequence shown here is derived from an EMBL/GenBank/DDBJ whole genome shotgun (WGS) entry which is preliminary data.</text>
</comment>